<dbReference type="Gene3D" id="3.40.640.10">
    <property type="entry name" value="Type I PLP-dependent aspartate aminotransferase-like (Major domain)"/>
    <property type="match status" value="1"/>
</dbReference>
<dbReference type="InterPro" id="IPR050106">
    <property type="entry name" value="HistidinolP_aminotransfase"/>
</dbReference>
<dbReference type="AlphaFoldDB" id="A0A840WKX4"/>
<dbReference type="InterPro" id="IPR015422">
    <property type="entry name" value="PyrdxlP-dep_Trfase_small"/>
</dbReference>
<dbReference type="PANTHER" id="PTHR43643:SF3">
    <property type="entry name" value="HISTIDINOL-PHOSPHATE AMINOTRANSFERASE"/>
    <property type="match status" value="1"/>
</dbReference>
<keyword evidence="9" id="KW-0028">Amino-acid biosynthesis</keyword>
<evidence type="ECO:0000256" key="6">
    <source>
        <dbReference type="ARBA" id="ARBA00022679"/>
    </source>
</evidence>
<protein>
    <recommendedName>
        <fullName evidence="9">Histidinol-phosphate aminotransferase</fullName>
        <ecNumber evidence="9">2.6.1.9</ecNumber>
    </recommendedName>
    <alternativeName>
        <fullName evidence="9">Imidazole acetol-phosphate transaminase</fullName>
    </alternativeName>
</protein>
<feature type="domain" description="Aminotransferase class I/classII large" evidence="10">
    <location>
        <begin position="30"/>
        <end position="355"/>
    </location>
</feature>
<evidence type="ECO:0000256" key="8">
    <source>
        <dbReference type="ARBA" id="ARBA00047481"/>
    </source>
</evidence>
<accession>A0A840WKX4</accession>
<dbReference type="GO" id="GO:0000105">
    <property type="term" value="P:L-histidine biosynthetic process"/>
    <property type="evidence" value="ECO:0007669"/>
    <property type="project" value="UniProtKB-UniRule"/>
</dbReference>
<evidence type="ECO:0000256" key="7">
    <source>
        <dbReference type="ARBA" id="ARBA00022898"/>
    </source>
</evidence>
<keyword evidence="5 9" id="KW-0032">Aminotransferase</keyword>
<dbReference type="InterPro" id="IPR015421">
    <property type="entry name" value="PyrdxlP-dep_Trfase_major"/>
</dbReference>
<dbReference type="CDD" id="cd00609">
    <property type="entry name" value="AAT_like"/>
    <property type="match status" value="1"/>
</dbReference>
<keyword evidence="7 9" id="KW-0663">Pyridoxal phosphate</keyword>
<comment type="cofactor">
    <cofactor evidence="1 9">
        <name>pyridoxal 5'-phosphate</name>
        <dbReference type="ChEBI" id="CHEBI:597326"/>
    </cofactor>
</comment>
<evidence type="ECO:0000256" key="9">
    <source>
        <dbReference type="HAMAP-Rule" id="MF_01023"/>
    </source>
</evidence>
<comment type="similarity">
    <text evidence="3 9">Belongs to the class-II pyridoxal-phosphate-dependent aminotransferase family. Histidinol-phosphate aminotransferase subfamily.</text>
</comment>
<organism evidence="11 12">
    <name type="scientific">Rubricella aquisinus</name>
    <dbReference type="NCBI Taxonomy" id="2028108"/>
    <lineage>
        <taxon>Bacteria</taxon>
        <taxon>Pseudomonadati</taxon>
        <taxon>Pseudomonadota</taxon>
        <taxon>Alphaproteobacteria</taxon>
        <taxon>Rhodobacterales</taxon>
        <taxon>Paracoccaceae</taxon>
        <taxon>Rubricella</taxon>
    </lineage>
</organism>
<evidence type="ECO:0000313" key="12">
    <source>
        <dbReference type="Proteomes" id="UP000553766"/>
    </source>
</evidence>
<dbReference type="HAMAP" id="MF_01023">
    <property type="entry name" value="HisC_aminotrans_2"/>
    <property type="match status" value="1"/>
</dbReference>
<comment type="subunit">
    <text evidence="4 9">Homodimer.</text>
</comment>
<dbReference type="GO" id="GO:0030170">
    <property type="term" value="F:pyridoxal phosphate binding"/>
    <property type="evidence" value="ECO:0007669"/>
    <property type="project" value="InterPro"/>
</dbReference>
<sequence length="364" mass="38747">MTQTVTPRKGLLDIPLYVAGAAKAGHANRIIKLSSNENPFGPSERVKEAFAASGAALERYPDSGHLDLRSAIGAVHGLDPARIICGAGSDEVFTFLCQAYAGEGAEVIHTEHGFAMHKICAQAAGATPVEVAERERCVDVDAILAACTDRTKIIFIANPANPTGTLVPEADLVRLADAIPAETLLVIDGAYAEYVRDPDYNGGKALATTRHNVVMTRTFSKIYGIGALRVGWGYGPQDVIDALNRVRGPFNLTGPAIAGAIAAVQDQDYVQRCSIENEVWRDWMTKELRGLGLSVDPSHANFVLARFADVAAAQSALEALTARGILVRNVASYGLPSGLRITVGTPEECRDTIAALRQIVGMRT</sequence>
<proteinExistence type="inferred from homology"/>
<evidence type="ECO:0000256" key="5">
    <source>
        <dbReference type="ARBA" id="ARBA00022576"/>
    </source>
</evidence>
<evidence type="ECO:0000256" key="4">
    <source>
        <dbReference type="ARBA" id="ARBA00011738"/>
    </source>
</evidence>
<evidence type="ECO:0000259" key="10">
    <source>
        <dbReference type="Pfam" id="PF00155"/>
    </source>
</evidence>
<gene>
    <name evidence="9" type="primary">hisC</name>
    <name evidence="11" type="ORF">FHS89_000310</name>
</gene>
<dbReference type="UniPathway" id="UPA00031">
    <property type="reaction ID" value="UER00012"/>
</dbReference>
<evidence type="ECO:0000313" key="11">
    <source>
        <dbReference type="EMBL" id="MBB5514312.1"/>
    </source>
</evidence>
<dbReference type="Gene3D" id="3.90.1150.10">
    <property type="entry name" value="Aspartate Aminotransferase, domain 1"/>
    <property type="match status" value="1"/>
</dbReference>
<comment type="catalytic activity">
    <reaction evidence="8 9">
        <text>L-histidinol phosphate + 2-oxoglutarate = 3-(imidazol-4-yl)-2-oxopropyl phosphate + L-glutamate</text>
        <dbReference type="Rhea" id="RHEA:23744"/>
        <dbReference type="ChEBI" id="CHEBI:16810"/>
        <dbReference type="ChEBI" id="CHEBI:29985"/>
        <dbReference type="ChEBI" id="CHEBI:57766"/>
        <dbReference type="ChEBI" id="CHEBI:57980"/>
        <dbReference type="EC" id="2.6.1.9"/>
    </reaction>
</comment>
<reference evidence="11 12" key="1">
    <citation type="submission" date="2020-08" db="EMBL/GenBank/DDBJ databases">
        <title>Genomic Encyclopedia of Type Strains, Phase IV (KMG-IV): sequencing the most valuable type-strain genomes for metagenomic binning, comparative biology and taxonomic classification.</title>
        <authorList>
            <person name="Goeker M."/>
        </authorList>
    </citation>
    <scope>NUCLEOTIDE SEQUENCE [LARGE SCALE GENOMIC DNA]</scope>
    <source>
        <strain evidence="11 12">DSM 103377</strain>
    </source>
</reference>
<dbReference type="EC" id="2.6.1.9" evidence="9"/>
<evidence type="ECO:0000256" key="3">
    <source>
        <dbReference type="ARBA" id="ARBA00007970"/>
    </source>
</evidence>
<dbReference type="Proteomes" id="UP000553766">
    <property type="component" value="Unassembled WGS sequence"/>
</dbReference>
<dbReference type="EMBL" id="JACIJS010000001">
    <property type="protein sequence ID" value="MBB5514312.1"/>
    <property type="molecule type" value="Genomic_DNA"/>
</dbReference>
<keyword evidence="12" id="KW-1185">Reference proteome</keyword>
<dbReference type="InterPro" id="IPR015424">
    <property type="entry name" value="PyrdxlP-dep_Trfase"/>
</dbReference>
<keyword evidence="9" id="KW-0368">Histidine biosynthesis</keyword>
<dbReference type="PANTHER" id="PTHR43643">
    <property type="entry name" value="HISTIDINOL-PHOSPHATE AMINOTRANSFERASE 2"/>
    <property type="match status" value="1"/>
</dbReference>
<comment type="pathway">
    <text evidence="2 9">Amino-acid biosynthesis; L-histidine biosynthesis; L-histidine from 5-phospho-alpha-D-ribose 1-diphosphate: step 7/9.</text>
</comment>
<name>A0A840WKX4_9RHOB</name>
<comment type="caution">
    <text evidence="11">The sequence shown here is derived from an EMBL/GenBank/DDBJ whole genome shotgun (WGS) entry which is preliminary data.</text>
</comment>
<dbReference type="InterPro" id="IPR005861">
    <property type="entry name" value="HisP_aminotrans"/>
</dbReference>
<dbReference type="Pfam" id="PF00155">
    <property type="entry name" value="Aminotran_1_2"/>
    <property type="match status" value="1"/>
</dbReference>
<feature type="modified residue" description="N6-(pyridoxal phosphate)lysine" evidence="9">
    <location>
        <position position="221"/>
    </location>
</feature>
<dbReference type="InterPro" id="IPR004839">
    <property type="entry name" value="Aminotransferase_I/II_large"/>
</dbReference>
<dbReference type="GO" id="GO:0004400">
    <property type="term" value="F:histidinol-phosphate transaminase activity"/>
    <property type="evidence" value="ECO:0007669"/>
    <property type="project" value="UniProtKB-UniRule"/>
</dbReference>
<dbReference type="NCBIfam" id="TIGR01141">
    <property type="entry name" value="hisC"/>
    <property type="match status" value="1"/>
</dbReference>
<keyword evidence="6 9" id="KW-0808">Transferase</keyword>
<evidence type="ECO:0000256" key="2">
    <source>
        <dbReference type="ARBA" id="ARBA00005011"/>
    </source>
</evidence>
<evidence type="ECO:0000256" key="1">
    <source>
        <dbReference type="ARBA" id="ARBA00001933"/>
    </source>
</evidence>
<dbReference type="RefSeq" id="WP_184007759.1">
    <property type="nucleotide sequence ID" value="NZ_JACIJS010000001.1"/>
</dbReference>
<dbReference type="SUPFAM" id="SSF53383">
    <property type="entry name" value="PLP-dependent transferases"/>
    <property type="match status" value="1"/>
</dbReference>